<evidence type="ECO:0000256" key="16">
    <source>
        <dbReference type="ARBA" id="ARBA00047493"/>
    </source>
</evidence>
<comment type="cofactor">
    <cofactor evidence="17">
        <name>a monovalent cation</name>
        <dbReference type="ChEBI" id="CHEBI:60242"/>
    </cofactor>
    <text evidence="17">A monovalent cation.</text>
</comment>
<evidence type="ECO:0000256" key="17">
    <source>
        <dbReference type="PIRNR" id="PIRNR038895"/>
    </source>
</evidence>
<dbReference type="GO" id="GO:0005524">
    <property type="term" value="F:ATP binding"/>
    <property type="evidence" value="ECO:0007669"/>
    <property type="project" value="UniProtKB-KW"/>
</dbReference>
<dbReference type="NCBIfam" id="TIGR01499">
    <property type="entry name" value="folC"/>
    <property type="match status" value="1"/>
</dbReference>
<organism evidence="20 21">
    <name type="scientific">Exophiala oligosperma</name>
    <dbReference type="NCBI Taxonomy" id="215243"/>
    <lineage>
        <taxon>Eukaryota</taxon>
        <taxon>Fungi</taxon>
        <taxon>Dikarya</taxon>
        <taxon>Ascomycota</taxon>
        <taxon>Pezizomycotina</taxon>
        <taxon>Eurotiomycetes</taxon>
        <taxon>Chaetothyriomycetidae</taxon>
        <taxon>Chaetothyriales</taxon>
        <taxon>Herpotrichiellaceae</taxon>
        <taxon>Exophiala</taxon>
    </lineage>
</organism>
<evidence type="ECO:0000256" key="11">
    <source>
        <dbReference type="ARBA" id="ARBA00022792"/>
    </source>
</evidence>
<evidence type="ECO:0000256" key="9">
    <source>
        <dbReference type="ARBA" id="ARBA00022723"/>
    </source>
</evidence>
<comment type="subcellular location">
    <subcellularLocation>
        <location evidence="3">Cytoplasm</location>
    </subcellularLocation>
    <subcellularLocation>
        <location evidence="1">Mitochondrion inner membrane</location>
    </subcellularLocation>
    <subcellularLocation>
        <location evidence="2">Mitochondrion matrix</location>
    </subcellularLocation>
</comment>
<keyword evidence="12 18" id="KW-0067">ATP-binding</keyword>
<keyword evidence="7 17" id="KW-0554">One-carbon metabolism</keyword>
<dbReference type="PANTHER" id="PTHR11136">
    <property type="entry name" value="FOLYLPOLYGLUTAMATE SYNTHASE-RELATED"/>
    <property type="match status" value="1"/>
</dbReference>
<dbReference type="GO" id="GO:0005829">
    <property type="term" value="C:cytosol"/>
    <property type="evidence" value="ECO:0007669"/>
    <property type="project" value="TreeGrafter"/>
</dbReference>
<evidence type="ECO:0000256" key="4">
    <source>
        <dbReference type="ARBA" id="ARBA00005150"/>
    </source>
</evidence>
<dbReference type="RefSeq" id="XP_016264051.1">
    <property type="nucleotide sequence ID" value="XM_016405845.1"/>
</dbReference>
<evidence type="ECO:0000313" key="20">
    <source>
        <dbReference type="EMBL" id="KIW43835.1"/>
    </source>
</evidence>
<keyword evidence="10 18" id="KW-0547">Nucleotide-binding</keyword>
<dbReference type="GO" id="GO:0046872">
    <property type="term" value="F:metal ion binding"/>
    <property type="evidence" value="ECO:0007669"/>
    <property type="project" value="UniProtKB-KW"/>
</dbReference>
<sequence>MSKALFCHEITFRFLPSTYYPSTFHRSLTSSVSMKSYRDAIVCLNSLQTPFEVLEERRRIGKKMDASALTEMQSWVERSGLKIPDLDKLNIIHVAGTKGKGTTCAFMDSILNQHRREHSVPKKIGLYTSPHLISVRDRIRINSEPIREDLFARYIFEVWGALEASAAQEGRDPRVKPVYFRFLTLMSWHVFLKEGVDAAIYEVGVGGAWDSTNVVEKPVVTGITTLGIDHVAVLGDTLAKISWHKAGIFKKGVPAFSVSQAQEAVDVLEERAAEIGVNLHFIDVDPFISKVEVTPNAEYQRGNISLAIALVVEAGKKLGLPGLHPDKCPEVFKDGIENTVWRGRCETKFDGRRKWHLDGAHTVDSLKVAAQWFARQSKEGTFRILLFNQQSRPEADDLLRRLQHELINDCGLRFDHVIFSTNVTRKSTGYRIEFENRNTSTQAVKELAVQKRFAEVWAESDQMPTIHTLPTIQDAIELIEELSEEQEATDVFVTGSIHLVGGILALLEGAASPATS</sequence>
<evidence type="ECO:0000256" key="15">
    <source>
        <dbReference type="ARBA" id="ARBA00023136"/>
    </source>
</evidence>
<dbReference type="Gene3D" id="3.40.1190.10">
    <property type="entry name" value="Mur-like, catalytic domain"/>
    <property type="match status" value="1"/>
</dbReference>
<dbReference type="FunFam" id="3.40.1190.10:FF:000009">
    <property type="entry name" value="Folylpolyglutamate synthase"/>
    <property type="match status" value="1"/>
</dbReference>
<evidence type="ECO:0000256" key="13">
    <source>
        <dbReference type="ARBA" id="ARBA00022842"/>
    </source>
</evidence>
<evidence type="ECO:0000256" key="8">
    <source>
        <dbReference type="ARBA" id="ARBA00022598"/>
    </source>
</evidence>
<dbReference type="GeneID" id="27356971"/>
<protein>
    <recommendedName>
        <fullName evidence="17">Folylpolyglutamate synthase</fullName>
        <ecNumber evidence="17">6.3.2.17</ecNumber>
    </recommendedName>
    <alternativeName>
        <fullName evidence="17">Folylpoly-gamma-glutamate synthetase</fullName>
    </alternativeName>
    <alternativeName>
        <fullName evidence="17">Tetrahydrofolylpolyglutamate synthase</fullName>
    </alternativeName>
</protein>
<dbReference type="GO" id="GO:0004326">
    <property type="term" value="F:tetrahydrofolylpolyglutamate synthase activity"/>
    <property type="evidence" value="ECO:0007669"/>
    <property type="project" value="UniProtKB-EC"/>
</dbReference>
<dbReference type="UniPathway" id="UPA00850"/>
<gene>
    <name evidence="20" type="ORF">PV06_04897</name>
</gene>
<keyword evidence="14" id="KW-0496">Mitochondrion</keyword>
<dbReference type="SUPFAM" id="SSF53244">
    <property type="entry name" value="MurD-like peptide ligases, peptide-binding domain"/>
    <property type="match status" value="1"/>
</dbReference>
<evidence type="ECO:0000256" key="12">
    <source>
        <dbReference type="ARBA" id="ARBA00022840"/>
    </source>
</evidence>
<keyword evidence="13 19" id="KW-0460">Magnesium</keyword>
<evidence type="ECO:0000256" key="7">
    <source>
        <dbReference type="ARBA" id="ARBA00022563"/>
    </source>
</evidence>
<evidence type="ECO:0000256" key="6">
    <source>
        <dbReference type="ARBA" id="ARBA00022490"/>
    </source>
</evidence>
<dbReference type="Proteomes" id="UP000053342">
    <property type="component" value="Unassembled WGS sequence"/>
</dbReference>
<dbReference type="GO" id="GO:0005759">
    <property type="term" value="C:mitochondrial matrix"/>
    <property type="evidence" value="ECO:0007669"/>
    <property type="project" value="UniProtKB-SubCell"/>
</dbReference>
<feature type="binding site" evidence="18">
    <location>
        <position position="358"/>
    </location>
    <ligand>
        <name>ATP</name>
        <dbReference type="ChEBI" id="CHEBI:30616"/>
    </ligand>
</feature>
<dbReference type="STRING" id="215243.A0A0D2DMX3"/>
<keyword evidence="8 17" id="KW-0436">Ligase</keyword>
<dbReference type="PROSITE" id="PS01012">
    <property type="entry name" value="FOLYLPOLYGLU_SYNT_2"/>
    <property type="match status" value="1"/>
</dbReference>
<evidence type="ECO:0000256" key="5">
    <source>
        <dbReference type="ARBA" id="ARBA00008276"/>
    </source>
</evidence>
<feature type="binding site" evidence="18">
    <location>
        <position position="344"/>
    </location>
    <ligand>
        <name>ATP</name>
        <dbReference type="ChEBI" id="CHEBI:30616"/>
    </ligand>
</feature>
<dbReference type="PANTHER" id="PTHR11136:SF5">
    <property type="entry name" value="FOLYLPOLYGLUTAMATE SYNTHASE, MITOCHONDRIAL"/>
    <property type="match status" value="1"/>
</dbReference>
<keyword evidence="6" id="KW-0963">Cytoplasm</keyword>
<evidence type="ECO:0000256" key="3">
    <source>
        <dbReference type="ARBA" id="ARBA00004496"/>
    </source>
</evidence>
<reference evidence="20 21" key="1">
    <citation type="submission" date="2015-01" db="EMBL/GenBank/DDBJ databases">
        <title>The Genome Sequence of Exophiala oligosperma CBS72588.</title>
        <authorList>
            <consortium name="The Broad Institute Genomics Platform"/>
            <person name="Cuomo C."/>
            <person name="de Hoog S."/>
            <person name="Gorbushina A."/>
            <person name="Stielow B."/>
            <person name="Teixiera M."/>
            <person name="Abouelleil A."/>
            <person name="Chapman S.B."/>
            <person name="Priest M."/>
            <person name="Young S.K."/>
            <person name="Wortman J."/>
            <person name="Nusbaum C."/>
            <person name="Birren B."/>
        </authorList>
    </citation>
    <scope>NUCLEOTIDE SEQUENCE [LARGE SCALE GENOMIC DNA]</scope>
    <source>
        <strain evidence="20 21">CBS 72588</strain>
    </source>
</reference>
<evidence type="ECO:0000313" key="21">
    <source>
        <dbReference type="Proteomes" id="UP000053342"/>
    </source>
</evidence>
<comment type="pathway">
    <text evidence="4 17">Cofactor biosynthesis; tetrahydrofolylpolyglutamate biosynthesis.</text>
</comment>
<evidence type="ECO:0000256" key="2">
    <source>
        <dbReference type="ARBA" id="ARBA00004305"/>
    </source>
</evidence>
<feature type="binding site" evidence="19">
    <location>
        <position position="129"/>
    </location>
    <ligand>
        <name>Mg(2+)</name>
        <dbReference type="ChEBI" id="CHEBI:18420"/>
        <label>1</label>
    </ligand>
</feature>
<dbReference type="GO" id="GO:0006730">
    <property type="term" value="P:one-carbon metabolic process"/>
    <property type="evidence" value="ECO:0007669"/>
    <property type="project" value="UniProtKB-KW"/>
</dbReference>
<dbReference type="VEuPathDB" id="FungiDB:PV06_04897"/>
<dbReference type="InterPro" id="IPR001645">
    <property type="entry name" value="Folylpolyglutamate_synth"/>
</dbReference>
<evidence type="ECO:0000256" key="18">
    <source>
        <dbReference type="PIRSR" id="PIRSR038895-1"/>
    </source>
</evidence>
<dbReference type="EMBL" id="KN847335">
    <property type="protein sequence ID" value="KIW43835.1"/>
    <property type="molecule type" value="Genomic_DNA"/>
</dbReference>
<proteinExistence type="inferred from homology"/>
<dbReference type="HOGENOM" id="CLU_015869_0_1_1"/>
<name>A0A0D2DMX3_9EURO</name>
<dbReference type="SUPFAM" id="SSF53623">
    <property type="entry name" value="MurD-like peptide ligases, catalytic domain"/>
    <property type="match status" value="1"/>
</dbReference>
<dbReference type="InterPro" id="IPR018109">
    <property type="entry name" value="Folylpolyglutamate_synth_CS"/>
</dbReference>
<keyword evidence="11" id="KW-0999">Mitochondrion inner membrane</keyword>
<comment type="catalytic activity">
    <reaction evidence="16 17">
        <text>(6S)-5,6,7,8-tetrahydrofolyl-(gamma-L-Glu)(n) + L-glutamate + ATP = (6S)-5,6,7,8-tetrahydrofolyl-(gamma-L-Glu)(n+1) + ADP + phosphate + H(+)</text>
        <dbReference type="Rhea" id="RHEA:10580"/>
        <dbReference type="Rhea" id="RHEA-COMP:14738"/>
        <dbReference type="Rhea" id="RHEA-COMP:14740"/>
        <dbReference type="ChEBI" id="CHEBI:15378"/>
        <dbReference type="ChEBI" id="CHEBI:29985"/>
        <dbReference type="ChEBI" id="CHEBI:30616"/>
        <dbReference type="ChEBI" id="CHEBI:43474"/>
        <dbReference type="ChEBI" id="CHEBI:141005"/>
        <dbReference type="ChEBI" id="CHEBI:456216"/>
        <dbReference type="EC" id="6.3.2.17"/>
    </reaction>
</comment>
<dbReference type="InterPro" id="IPR036565">
    <property type="entry name" value="Mur-like_cat_sf"/>
</dbReference>
<dbReference type="GO" id="GO:0005743">
    <property type="term" value="C:mitochondrial inner membrane"/>
    <property type="evidence" value="ECO:0007669"/>
    <property type="project" value="UniProtKB-SubCell"/>
</dbReference>
<feature type="binding site" evidence="19">
    <location>
        <position position="230"/>
    </location>
    <ligand>
        <name>Mg(2+)</name>
        <dbReference type="ChEBI" id="CHEBI:18420"/>
        <label>1</label>
    </ligand>
</feature>
<dbReference type="OrthoDB" id="5212574at2759"/>
<keyword evidence="21" id="KW-1185">Reference proteome</keyword>
<evidence type="ECO:0000256" key="1">
    <source>
        <dbReference type="ARBA" id="ARBA00004273"/>
    </source>
</evidence>
<dbReference type="Gene3D" id="3.90.190.20">
    <property type="entry name" value="Mur ligase, C-terminal domain"/>
    <property type="match status" value="1"/>
</dbReference>
<dbReference type="EC" id="6.3.2.17" evidence="17"/>
<comment type="similarity">
    <text evidence="5 17">Belongs to the folylpolyglutamate synthase family.</text>
</comment>
<evidence type="ECO:0000256" key="19">
    <source>
        <dbReference type="PIRSR" id="PIRSR038895-2"/>
    </source>
</evidence>
<dbReference type="InterPro" id="IPR023600">
    <property type="entry name" value="Folylpolyglutamate_synth_euk"/>
</dbReference>
<keyword evidence="15" id="KW-0472">Membrane</keyword>
<feature type="binding site" evidence="19">
    <location>
        <position position="202"/>
    </location>
    <ligand>
        <name>Mg(2+)</name>
        <dbReference type="ChEBI" id="CHEBI:18420"/>
        <label>1</label>
    </ligand>
</feature>
<dbReference type="PIRSF" id="PIRSF038895">
    <property type="entry name" value="FPGS"/>
    <property type="match status" value="1"/>
</dbReference>
<dbReference type="AlphaFoldDB" id="A0A0D2DMX3"/>
<accession>A0A0D2DMX3</accession>
<comment type="function">
    <text evidence="17">Catalyzes conversion of folates to polyglutamate derivatives allowing concentration of folate compounds in the cell and the intracellular retention of these cofactors, which are important substrates for most of the folate-dependent enzymes that are involved in one-carbon transfer reactions involved in purine, pyrimidine and amino acid synthesis.</text>
</comment>
<keyword evidence="9 19" id="KW-0479">Metal-binding</keyword>
<dbReference type="InterPro" id="IPR036615">
    <property type="entry name" value="Mur_ligase_C_dom_sf"/>
</dbReference>
<evidence type="ECO:0000256" key="14">
    <source>
        <dbReference type="ARBA" id="ARBA00023128"/>
    </source>
</evidence>
<evidence type="ECO:0000256" key="10">
    <source>
        <dbReference type="ARBA" id="ARBA00022741"/>
    </source>
</evidence>